<dbReference type="GO" id="GO:0020037">
    <property type="term" value="F:heme binding"/>
    <property type="evidence" value="ECO:0007669"/>
    <property type="project" value="InterPro"/>
</dbReference>
<reference evidence="17" key="1">
    <citation type="submission" date="2011-03" db="EMBL/GenBank/DDBJ databases">
        <authorList>
            <person name="Voget S."/>
            <person name="Streit W.R."/>
            <person name="Jaeger K.E."/>
            <person name="Daniel R."/>
        </authorList>
    </citation>
    <scope>NUCLEOTIDE SEQUENCE [LARGE SCALE GENOMIC DNA]</scope>
    <source>
        <strain evidence="17">PG1</strain>
    </source>
</reference>
<dbReference type="PANTHER" id="PTHR35008">
    <property type="entry name" value="BLL4482 PROTEIN-RELATED"/>
    <property type="match status" value="1"/>
</dbReference>
<feature type="domain" description="Cytochrome c" evidence="15">
    <location>
        <begin position="227"/>
        <end position="342"/>
    </location>
</feature>
<organism evidence="16 17">
    <name type="scientific">Burkholderia plantarii</name>
    <dbReference type="NCBI Taxonomy" id="41899"/>
    <lineage>
        <taxon>Bacteria</taxon>
        <taxon>Pseudomonadati</taxon>
        <taxon>Pseudomonadota</taxon>
        <taxon>Betaproteobacteria</taxon>
        <taxon>Burkholderiales</taxon>
        <taxon>Burkholderiaceae</taxon>
        <taxon>Burkholderia</taxon>
    </lineage>
</organism>
<proteinExistence type="predicted"/>
<keyword evidence="10" id="KW-0472">Membrane</keyword>
<accession>A0A0B6S035</accession>
<feature type="chain" id="PRO_5002109392" evidence="14">
    <location>
        <begin position="20"/>
        <end position="493"/>
    </location>
</feature>
<dbReference type="GO" id="GO:0009055">
    <property type="term" value="F:electron transfer activity"/>
    <property type="evidence" value="ECO:0007669"/>
    <property type="project" value="InterPro"/>
</dbReference>
<keyword evidence="4 11" id="KW-0349">Heme</keyword>
<keyword evidence="17" id="KW-1185">Reference proteome</keyword>
<gene>
    <name evidence="16" type="ORF">BGL_2c09150</name>
</gene>
<feature type="signal peptide" evidence="14">
    <location>
        <begin position="1"/>
        <end position="19"/>
    </location>
</feature>
<feature type="binding site" description="covalent" evidence="11">
    <location>
        <position position="378"/>
    </location>
    <ligand>
        <name>heme c</name>
        <dbReference type="ChEBI" id="CHEBI:61717"/>
        <label>3</label>
    </ligand>
</feature>
<evidence type="ECO:0000256" key="12">
    <source>
        <dbReference type="PIRSR" id="PIRSR000018-51"/>
    </source>
</evidence>
<dbReference type="HOGENOM" id="CLU_028594_0_0_4"/>
<feature type="binding site" description="axial binding residue" evidence="12">
    <location>
        <position position="382"/>
    </location>
    <ligand>
        <name>heme c</name>
        <dbReference type="ChEBI" id="CHEBI:61717"/>
        <label>3</label>
    </ligand>
    <ligandPart>
        <name>Fe</name>
        <dbReference type="ChEBI" id="CHEBI:18248"/>
    </ligandPart>
</feature>
<dbReference type="Proteomes" id="UP000031838">
    <property type="component" value="Chromosome 2"/>
</dbReference>
<dbReference type="EC" id="1.1.99.3" evidence="16"/>
<dbReference type="InterPro" id="IPR051459">
    <property type="entry name" value="Cytochrome_c-type_DH"/>
</dbReference>
<evidence type="ECO:0000256" key="4">
    <source>
        <dbReference type="ARBA" id="ARBA00022617"/>
    </source>
</evidence>
<keyword evidence="16" id="KW-0560">Oxidoreductase</keyword>
<feature type="region of interest" description="Disordered" evidence="13">
    <location>
        <begin position="474"/>
        <end position="493"/>
    </location>
</feature>
<dbReference type="PIRSF" id="PIRSF000018">
    <property type="entry name" value="Mb_ADH_cyt_c"/>
    <property type="match status" value="1"/>
</dbReference>
<feature type="binding site" description="axial binding residue" evidence="12">
    <location>
        <position position="246"/>
    </location>
    <ligand>
        <name>heme c</name>
        <dbReference type="ChEBI" id="CHEBI:61717"/>
        <label>2</label>
    </ligand>
    <ligandPart>
        <name>Fe</name>
        <dbReference type="ChEBI" id="CHEBI:18248"/>
    </ligandPart>
</feature>
<dbReference type="InterPro" id="IPR009056">
    <property type="entry name" value="Cyt_c-like_dom"/>
</dbReference>
<dbReference type="AlphaFoldDB" id="A0A0B6S035"/>
<keyword evidence="8" id="KW-0249">Electron transport</keyword>
<evidence type="ECO:0000259" key="15">
    <source>
        <dbReference type="PROSITE" id="PS51007"/>
    </source>
</evidence>
<evidence type="ECO:0000256" key="13">
    <source>
        <dbReference type="SAM" id="MobiDB-lite"/>
    </source>
</evidence>
<evidence type="ECO:0000256" key="9">
    <source>
        <dbReference type="ARBA" id="ARBA00023004"/>
    </source>
</evidence>
<keyword evidence="6 14" id="KW-0732">Signal</keyword>
<dbReference type="Gene3D" id="1.10.760.10">
    <property type="entry name" value="Cytochrome c-like domain"/>
    <property type="match status" value="3"/>
</dbReference>
<evidence type="ECO:0000256" key="3">
    <source>
        <dbReference type="ARBA" id="ARBA00022475"/>
    </source>
</evidence>
<keyword evidence="3" id="KW-1003">Cell membrane</keyword>
<feature type="binding site" description="covalent" evidence="11">
    <location>
        <position position="97"/>
    </location>
    <ligand>
        <name>heme c</name>
        <dbReference type="ChEBI" id="CHEBI:61717"/>
        <label>1</label>
    </ligand>
</feature>
<dbReference type="KEGG" id="bgp:BGL_2c09150"/>
<feature type="binding site" description="covalent" evidence="11">
    <location>
        <position position="381"/>
    </location>
    <ligand>
        <name>heme c</name>
        <dbReference type="ChEBI" id="CHEBI:61717"/>
        <label>3</label>
    </ligand>
</feature>
<evidence type="ECO:0000256" key="7">
    <source>
        <dbReference type="ARBA" id="ARBA00022737"/>
    </source>
</evidence>
<feature type="binding site" description="covalent" evidence="11">
    <location>
        <position position="94"/>
    </location>
    <ligand>
        <name>heme c</name>
        <dbReference type="ChEBI" id="CHEBI:61717"/>
        <label>1</label>
    </ligand>
</feature>
<evidence type="ECO:0000256" key="10">
    <source>
        <dbReference type="ARBA" id="ARBA00023136"/>
    </source>
</evidence>
<keyword evidence="5 12" id="KW-0479">Metal-binding</keyword>
<protein>
    <submittedName>
        <fullName evidence="16">Gluconate 2-dehydrogenase cytochrome c subunit</fullName>
        <ecNumber evidence="16">1.1.99.3</ecNumber>
    </submittedName>
</protein>
<feature type="binding site" description="covalent" evidence="11">
    <location>
        <position position="242"/>
    </location>
    <ligand>
        <name>heme c</name>
        <dbReference type="ChEBI" id="CHEBI:61717"/>
        <label>2</label>
    </ligand>
</feature>
<sequence length="493" mass="50935">MAAAVLVGAMAGVPAMARAAGGGAASGPAVPASAPASAALPSLDAMAAASATAVTRTHAAALAAAAAVTSLPGHDGTAADRLARGAYLARAGDCIACHTAPGGKPFAGGLKFDTPIGAIYSTNITPDAKTGIGGWTLADFDRALRGGVRRNGDTLYPAMPYPSYARLTDDDVRAMYAYFTRGVAPVEQANRPVDIVWPLSMRWPLGLWRRLFAPAPAPFDPGHYADPVLARGAYLVQGLGHCGACHTPRAPTMQERALTDADGPAFLAGGAAIDGWVPASLRGEPRTGLGTWSEAQLVQFLKTGRNARTAAFGGMTDVVDHSMQYLDDADLAAIARYLKALPPRVTGETPHAYDDAAAHALRDGDTRRPGAAVYVDNCMACHRSDGRGYTRVFPALGGNPVVQGADPGSLIHVVLEGAALHGTQAAPSTFTMPPFGWRLSDQEIADVASFVRTSWGNTGSPVTAAQVAKLRRAYPGTRPDAPPGANYARPAAR</sequence>
<keyword evidence="2" id="KW-0813">Transport</keyword>
<evidence type="ECO:0000256" key="1">
    <source>
        <dbReference type="ARBA" id="ARBA00004236"/>
    </source>
</evidence>
<comment type="cofactor">
    <cofactor evidence="11">
        <name>heme c</name>
        <dbReference type="ChEBI" id="CHEBI:61717"/>
    </cofactor>
    <text evidence="11">Binds 3 heme c groups covalently per subunit.</text>
</comment>
<reference evidence="16 17" key="2">
    <citation type="journal article" date="2016" name="Appl. Microbiol. Biotechnol.">
        <title>Mutations improving production and secretion of extracellular lipase by Burkholderia glumae PG1.</title>
        <authorList>
            <person name="Knapp A."/>
            <person name="Voget S."/>
            <person name="Gao R."/>
            <person name="Zaburannyi N."/>
            <person name="Krysciak D."/>
            <person name="Breuer M."/>
            <person name="Hauer B."/>
            <person name="Streit W.R."/>
            <person name="Muller R."/>
            <person name="Daniel R."/>
            <person name="Jaeger K.E."/>
        </authorList>
    </citation>
    <scope>NUCLEOTIDE SEQUENCE [LARGE SCALE GENOMIC DNA]</scope>
    <source>
        <strain evidence="16 17">PG1</strain>
    </source>
</reference>
<dbReference type="InterPro" id="IPR008168">
    <property type="entry name" value="Cyt_C_IC"/>
</dbReference>
<dbReference type="Pfam" id="PF00034">
    <property type="entry name" value="Cytochrom_C"/>
    <property type="match status" value="2"/>
</dbReference>
<feature type="domain" description="Cytochrome c" evidence="15">
    <location>
        <begin position="365"/>
        <end position="455"/>
    </location>
</feature>
<dbReference type="PROSITE" id="PS51007">
    <property type="entry name" value="CYTC"/>
    <property type="match status" value="3"/>
</dbReference>
<feature type="domain" description="Cytochrome c" evidence="15">
    <location>
        <begin position="80"/>
        <end position="183"/>
    </location>
</feature>
<dbReference type="InterPro" id="IPR036909">
    <property type="entry name" value="Cyt_c-like_dom_sf"/>
</dbReference>
<dbReference type="GO" id="GO:0033717">
    <property type="term" value="F:gluconate 2-dehydrogenase (acceptor) activity"/>
    <property type="evidence" value="ECO:0007669"/>
    <property type="project" value="UniProtKB-EC"/>
</dbReference>
<evidence type="ECO:0000313" key="16">
    <source>
        <dbReference type="EMBL" id="AJK48993.1"/>
    </source>
</evidence>
<dbReference type="InterPro" id="IPR014353">
    <property type="entry name" value="Membr-bd_ADH_cyt_c"/>
</dbReference>
<dbReference type="EMBL" id="CP002581">
    <property type="protein sequence ID" value="AJK48993.1"/>
    <property type="molecule type" value="Genomic_DNA"/>
</dbReference>
<keyword evidence="7" id="KW-0677">Repeat</keyword>
<evidence type="ECO:0000256" key="2">
    <source>
        <dbReference type="ARBA" id="ARBA00022448"/>
    </source>
</evidence>
<evidence type="ECO:0000256" key="11">
    <source>
        <dbReference type="PIRSR" id="PIRSR000018-50"/>
    </source>
</evidence>
<dbReference type="SUPFAM" id="SSF46626">
    <property type="entry name" value="Cytochrome c"/>
    <property type="match status" value="3"/>
</dbReference>
<evidence type="ECO:0000256" key="8">
    <source>
        <dbReference type="ARBA" id="ARBA00022982"/>
    </source>
</evidence>
<evidence type="ECO:0000313" key="17">
    <source>
        <dbReference type="Proteomes" id="UP000031838"/>
    </source>
</evidence>
<feature type="binding site" description="axial binding residue" evidence="12">
    <location>
        <position position="98"/>
    </location>
    <ligand>
        <name>heme c</name>
        <dbReference type="ChEBI" id="CHEBI:61717"/>
        <label>1</label>
    </ligand>
    <ligandPart>
        <name>Fe</name>
        <dbReference type="ChEBI" id="CHEBI:18248"/>
    </ligandPart>
</feature>
<evidence type="ECO:0000256" key="14">
    <source>
        <dbReference type="SAM" id="SignalP"/>
    </source>
</evidence>
<evidence type="ECO:0000256" key="5">
    <source>
        <dbReference type="ARBA" id="ARBA00022723"/>
    </source>
</evidence>
<comment type="subcellular location">
    <subcellularLocation>
        <location evidence="1">Cell membrane</location>
    </subcellularLocation>
</comment>
<dbReference type="GO" id="GO:0005506">
    <property type="term" value="F:iron ion binding"/>
    <property type="evidence" value="ECO:0007669"/>
    <property type="project" value="InterPro"/>
</dbReference>
<name>A0A0B6S035_BURPL</name>
<dbReference type="GO" id="GO:0005886">
    <property type="term" value="C:plasma membrane"/>
    <property type="evidence" value="ECO:0007669"/>
    <property type="project" value="UniProtKB-SubCell"/>
</dbReference>
<dbReference type="PRINTS" id="PR00605">
    <property type="entry name" value="CYTCHROMECIC"/>
</dbReference>
<keyword evidence="9 12" id="KW-0408">Iron</keyword>
<feature type="binding site" description="covalent" evidence="11">
    <location>
        <position position="245"/>
    </location>
    <ligand>
        <name>heme c</name>
        <dbReference type="ChEBI" id="CHEBI:61717"/>
        <label>2</label>
    </ligand>
</feature>
<dbReference type="PANTHER" id="PTHR35008:SF8">
    <property type="entry name" value="ALCOHOL DEHYDROGENASE CYTOCHROME C SUBUNIT"/>
    <property type="match status" value="1"/>
</dbReference>
<evidence type="ECO:0000256" key="6">
    <source>
        <dbReference type="ARBA" id="ARBA00022729"/>
    </source>
</evidence>